<dbReference type="EMBL" id="MU825891">
    <property type="protein sequence ID" value="KAJ7384035.1"/>
    <property type="molecule type" value="Genomic_DNA"/>
</dbReference>
<evidence type="ECO:0000313" key="3">
    <source>
        <dbReference type="Proteomes" id="UP001163046"/>
    </source>
</evidence>
<dbReference type="AlphaFoldDB" id="A0A9W9ZMD8"/>
<sequence>MNGFKQPTRINPAVNSKDTPSLTNTLPSNGNHTPTQEQTPCSYVAIGAVRWYCGCVSCLQWLLVLLDSLLGGVAAGLICSSCHSQHFMEDLWLLEVYLQ</sequence>
<dbReference type="Proteomes" id="UP001163046">
    <property type="component" value="Unassembled WGS sequence"/>
</dbReference>
<feature type="compositionally biased region" description="Polar residues" evidence="1">
    <location>
        <begin position="13"/>
        <end position="38"/>
    </location>
</feature>
<accession>A0A9W9ZMD8</accession>
<evidence type="ECO:0000313" key="2">
    <source>
        <dbReference type="EMBL" id="KAJ7384035.1"/>
    </source>
</evidence>
<gene>
    <name evidence="2" type="ORF">OS493_024049</name>
</gene>
<protein>
    <submittedName>
        <fullName evidence="2">Uncharacterized protein</fullName>
    </submittedName>
</protein>
<reference evidence="2" key="1">
    <citation type="submission" date="2023-01" db="EMBL/GenBank/DDBJ databases">
        <title>Genome assembly of the deep-sea coral Lophelia pertusa.</title>
        <authorList>
            <person name="Herrera S."/>
            <person name="Cordes E."/>
        </authorList>
    </citation>
    <scope>NUCLEOTIDE SEQUENCE</scope>
    <source>
        <strain evidence="2">USNM1676648</strain>
        <tissue evidence="2">Polyp</tissue>
    </source>
</reference>
<evidence type="ECO:0000256" key="1">
    <source>
        <dbReference type="SAM" id="MobiDB-lite"/>
    </source>
</evidence>
<comment type="caution">
    <text evidence="2">The sequence shown here is derived from an EMBL/GenBank/DDBJ whole genome shotgun (WGS) entry which is preliminary data.</text>
</comment>
<keyword evidence="3" id="KW-1185">Reference proteome</keyword>
<name>A0A9W9ZMD8_9CNID</name>
<feature type="region of interest" description="Disordered" evidence="1">
    <location>
        <begin position="1"/>
        <end position="38"/>
    </location>
</feature>
<proteinExistence type="predicted"/>
<organism evidence="2 3">
    <name type="scientific">Desmophyllum pertusum</name>
    <dbReference type="NCBI Taxonomy" id="174260"/>
    <lineage>
        <taxon>Eukaryota</taxon>
        <taxon>Metazoa</taxon>
        <taxon>Cnidaria</taxon>
        <taxon>Anthozoa</taxon>
        <taxon>Hexacorallia</taxon>
        <taxon>Scleractinia</taxon>
        <taxon>Caryophylliina</taxon>
        <taxon>Caryophylliidae</taxon>
        <taxon>Desmophyllum</taxon>
    </lineage>
</organism>